<protein>
    <submittedName>
        <fullName evidence="2">Uncharacterized protein</fullName>
    </submittedName>
</protein>
<proteinExistence type="predicted"/>
<gene>
    <name evidence="2" type="ORF">LRP50_18370</name>
</gene>
<keyword evidence="1" id="KW-0732">Signal</keyword>
<name>A0ABT5R491_9GAMM</name>
<feature type="signal peptide" evidence="1">
    <location>
        <begin position="1"/>
        <end position="37"/>
    </location>
</feature>
<organism evidence="2 3">
    <name type="scientific">Enterovibrio gelatinilyticus</name>
    <dbReference type="NCBI Taxonomy" id="2899819"/>
    <lineage>
        <taxon>Bacteria</taxon>
        <taxon>Pseudomonadati</taxon>
        <taxon>Pseudomonadota</taxon>
        <taxon>Gammaproteobacteria</taxon>
        <taxon>Vibrionales</taxon>
        <taxon>Vibrionaceae</taxon>
        <taxon>Enterovibrio</taxon>
    </lineage>
</organism>
<dbReference type="RefSeq" id="WP_274165902.1">
    <property type="nucleotide sequence ID" value="NZ_JAJUBC010000024.1"/>
</dbReference>
<sequence>MKHLTKIYARPIKRPLNLNVTLFITLIAWATAWPALAANTSKAANIDYGYSKLYGELTPTQVYSLVKNIDSMVMHYAYRYQPKLTSKLPRKIVPVNGYRPEQVFVALGKLSDDIDVFAKQQNVEPVKRIKREAKEAIPAEVFLLAGASLDTFSEALAVLEPTNTFGDFYSQRTYSRDKTPSDVYALVDLINRKLTILLGQPLELSE</sequence>
<accession>A0ABT5R491</accession>
<comment type="caution">
    <text evidence="2">The sequence shown here is derived from an EMBL/GenBank/DDBJ whole genome shotgun (WGS) entry which is preliminary data.</text>
</comment>
<keyword evidence="3" id="KW-1185">Reference proteome</keyword>
<evidence type="ECO:0000313" key="3">
    <source>
        <dbReference type="Proteomes" id="UP001149400"/>
    </source>
</evidence>
<dbReference type="EMBL" id="JAJUBC010000024">
    <property type="protein sequence ID" value="MDD1795097.1"/>
    <property type="molecule type" value="Genomic_DNA"/>
</dbReference>
<dbReference type="Proteomes" id="UP001149400">
    <property type="component" value="Unassembled WGS sequence"/>
</dbReference>
<evidence type="ECO:0000313" key="2">
    <source>
        <dbReference type="EMBL" id="MDD1795097.1"/>
    </source>
</evidence>
<reference evidence="2" key="1">
    <citation type="submission" date="2021-12" db="EMBL/GenBank/DDBJ databases">
        <title>Enterovibrio ZSDZ35 sp. nov. and Enterovibrio ZSDZ42 sp. nov., isolated from coastal seawater in Qingdao.</title>
        <authorList>
            <person name="Zhang P."/>
        </authorList>
    </citation>
    <scope>NUCLEOTIDE SEQUENCE</scope>
    <source>
        <strain evidence="2">ZSDZ42</strain>
    </source>
</reference>
<feature type="chain" id="PRO_5046862538" evidence="1">
    <location>
        <begin position="38"/>
        <end position="206"/>
    </location>
</feature>
<evidence type="ECO:0000256" key="1">
    <source>
        <dbReference type="SAM" id="SignalP"/>
    </source>
</evidence>